<protein>
    <submittedName>
        <fullName evidence="1">Uncharacterized protein</fullName>
    </submittedName>
</protein>
<dbReference type="VEuPathDB" id="AmoebaDB:EIN_495410"/>
<evidence type="ECO:0000313" key="2">
    <source>
        <dbReference type="Proteomes" id="UP000014680"/>
    </source>
</evidence>
<keyword evidence="2" id="KW-1185">Reference proteome</keyword>
<dbReference type="KEGG" id="eiv:EIN_495410"/>
<reference evidence="1 2" key="1">
    <citation type="submission" date="2012-10" db="EMBL/GenBank/DDBJ databases">
        <authorList>
            <person name="Zafar N."/>
            <person name="Inman J."/>
            <person name="Hall N."/>
            <person name="Lorenzi H."/>
            <person name="Caler E."/>
        </authorList>
    </citation>
    <scope>NUCLEOTIDE SEQUENCE [LARGE SCALE GENOMIC DNA]</scope>
    <source>
        <strain evidence="1 2">IP1</strain>
    </source>
</reference>
<dbReference type="GeneID" id="14886120"/>
<dbReference type="AlphaFoldDB" id="A0A0A1TZQ8"/>
<dbReference type="RefSeq" id="XP_004253857.1">
    <property type="nucleotide sequence ID" value="XM_004253809.1"/>
</dbReference>
<dbReference type="EMBL" id="KB206864">
    <property type="protein sequence ID" value="ELP87086.1"/>
    <property type="molecule type" value="Genomic_DNA"/>
</dbReference>
<dbReference type="Proteomes" id="UP000014680">
    <property type="component" value="Unassembled WGS sequence"/>
</dbReference>
<organism evidence="1 2">
    <name type="scientific">Entamoeba invadens IP1</name>
    <dbReference type="NCBI Taxonomy" id="370355"/>
    <lineage>
        <taxon>Eukaryota</taxon>
        <taxon>Amoebozoa</taxon>
        <taxon>Evosea</taxon>
        <taxon>Archamoebae</taxon>
        <taxon>Mastigamoebida</taxon>
        <taxon>Entamoebidae</taxon>
        <taxon>Entamoeba</taxon>
    </lineage>
</organism>
<evidence type="ECO:0000313" key="1">
    <source>
        <dbReference type="EMBL" id="ELP87086.1"/>
    </source>
</evidence>
<accession>A0A0A1TZQ8</accession>
<name>A0A0A1TZQ8_ENTIV</name>
<gene>
    <name evidence="1" type="ORF">EIN_495410</name>
</gene>
<sequence>MEEDRDCSATWDEINRVICPENMERIAARNASNSATILVIVNYVETLITSNSPKTYLKLKRLIEALLQDDSPNKEWILSLVSQLNNCDTTKAMYTELYEIITHH</sequence>
<proteinExistence type="predicted"/>